<dbReference type="SUPFAM" id="SSF53756">
    <property type="entry name" value="UDP-Glycosyltransferase/glycogen phosphorylase"/>
    <property type="match status" value="1"/>
</dbReference>
<dbReference type="InterPro" id="IPR050194">
    <property type="entry name" value="Glycosyltransferase_grp1"/>
</dbReference>
<dbReference type="RefSeq" id="WP_109250762.1">
    <property type="nucleotide sequence ID" value="NZ_QCXQ01000005.1"/>
</dbReference>
<feature type="domain" description="Glycosyltransferase subfamily 4-like N-terminal" evidence="2">
    <location>
        <begin position="16"/>
        <end position="160"/>
    </location>
</feature>
<dbReference type="AlphaFoldDB" id="A0A2V1MXV0"/>
<dbReference type="InterPro" id="IPR001296">
    <property type="entry name" value="Glyco_trans_1"/>
</dbReference>
<evidence type="ECO:0000259" key="2">
    <source>
        <dbReference type="Pfam" id="PF13579"/>
    </source>
</evidence>
<dbReference type="Pfam" id="PF13579">
    <property type="entry name" value="Glyco_trans_4_4"/>
    <property type="match status" value="1"/>
</dbReference>
<evidence type="ECO:0008006" key="5">
    <source>
        <dbReference type="Google" id="ProtNLM"/>
    </source>
</evidence>
<sequence length="372" mass="41388">MKRLKVLYFVDTLAAGGIQTLMQQTIAQFDPAEIEVTILTLDQTTDRDMADKFGPDVAIHRLPNPMKTPLDLLRLSQQARRYFKQSADYDVLHAHASSKCVGVLRAAKRAGIPVRIIHAHNTAFFTDSQIKQWLGTAMKPALQRVVTTRFACSNQAGRWLFGTHDFTVIPNAIHLDRLEYAAATRKRVRQAEGLADKTVLGHFGSFSPAKNHHQLLQIFARYHQKHDDAILMLVGSGDLMPQIRTEIQNLGLSDAVRLMGYRTDVADLLQATDVLLLPSLHEGLPVVLLEAQAAGVPCVVSTAVDSVAKISDHYQVVALDADMAVWINRIEQASRMPAASRHQGRWQVQRAGYDVTQAAPDLLARYRELLAH</sequence>
<dbReference type="Pfam" id="PF00534">
    <property type="entry name" value="Glycos_transf_1"/>
    <property type="match status" value="1"/>
</dbReference>
<gene>
    <name evidence="3" type="ORF">DCM90_07545</name>
</gene>
<evidence type="ECO:0000259" key="1">
    <source>
        <dbReference type="Pfam" id="PF00534"/>
    </source>
</evidence>
<organism evidence="3 4">
    <name type="scientific">Levilactobacillus bambusae</name>
    <dbReference type="NCBI Taxonomy" id="2024736"/>
    <lineage>
        <taxon>Bacteria</taxon>
        <taxon>Bacillati</taxon>
        <taxon>Bacillota</taxon>
        <taxon>Bacilli</taxon>
        <taxon>Lactobacillales</taxon>
        <taxon>Lactobacillaceae</taxon>
        <taxon>Levilactobacillus</taxon>
    </lineage>
</organism>
<dbReference type="GO" id="GO:0016757">
    <property type="term" value="F:glycosyltransferase activity"/>
    <property type="evidence" value="ECO:0007669"/>
    <property type="project" value="InterPro"/>
</dbReference>
<dbReference type="Proteomes" id="UP000245080">
    <property type="component" value="Unassembled WGS sequence"/>
</dbReference>
<dbReference type="EMBL" id="QCXQ01000005">
    <property type="protein sequence ID" value="PWF99661.1"/>
    <property type="molecule type" value="Genomic_DNA"/>
</dbReference>
<keyword evidence="4" id="KW-1185">Reference proteome</keyword>
<proteinExistence type="predicted"/>
<name>A0A2V1MXV0_9LACO</name>
<reference evidence="3 4" key="1">
    <citation type="journal article" date="2018" name="Int. J. Syst. Evol. Microbiol.">
        <title>Lactobacillus bambusae sp. nov., isolated from a traditional fermented Ma-bamboo shoots of Taiwan.</title>
        <authorList>
            <person name="Wang L.-T."/>
        </authorList>
    </citation>
    <scope>NUCLEOTIDE SEQUENCE [LARGE SCALE GENOMIC DNA]</scope>
    <source>
        <strain evidence="3 4">BS-W1</strain>
    </source>
</reference>
<evidence type="ECO:0000313" key="4">
    <source>
        <dbReference type="Proteomes" id="UP000245080"/>
    </source>
</evidence>
<protein>
    <recommendedName>
        <fullName evidence="5">Glycosyltransferase family 1 protein</fullName>
    </recommendedName>
</protein>
<feature type="domain" description="Glycosyl transferase family 1" evidence="1">
    <location>
        <begin position="187"/>
        <end position="337"/>
    </location>
</feature>
<comment type="caution">
    <text evidence="3">The sequence shown here is derived from an EMBL/GenBank/DDBJ whole genome shotgun (WGS) entry which is preliminary data.</text>
</comment>
<dbReference type="PANTHER" id="PTHR45947:SF3">
    <property type="entry name" value="SULFOQUINOVOSYL TRANSFERASE SQD2"/>
    <property type="match status" value="1"/>
</dbReference>
<dbReference type="OrthoDB" id="9804196at2"/>
<dbReference type="Gene3D" id="3.40.50.2000">
    <property type="entry name" value="Glycogen Phosphorylase B"/>
    <property type="match status" value="2"/>
</dbReference>
<evidence type="ECO:0000313" key="3">
    <source>
        <dbReference type="EMBL" id="PWF99661.1"/>
    </source>
</evidence>
<dbReference type="PANTHER" id="PTHR45947">
    <property type="entry name" value="SULFOQUINOVOSYL TRANSFERASE SQD2"/>
    <property type="match status" value="1"/>
</dbReference>
<dbReference type="InterPro" id="IPR028098">
    <property type="entry name" value="Glyco_trans_4-like_N"/>
</dbReference>
<accession>A0A2V1MXV0</accession>